<dbReference type="KEGG" id="spph:KFK14_00195"/>
<evidence type="ECO:0000313" key="1">
    <source>
        <dbReference type="EMBL" id="QUT05972.1"/>
    </source>
</evidence>
<sequence>MTTIYYASDAEIETLCAGFTDLTLPKEAWTHAAHFAGAIWLLRCRPDMVAERDMPGMIRRYNESVGGVNSDTSGYHETITLASIRAARAFLAAETAPRTLHESHAALMAGPCGDKDWLLAYWSHGRLMSAEARRTWVEPDVAPFPF</sequence>
<dbReference type="Proteomes" id="UP000681425">
    <property type="component" value="Chromosome"/>
</dbReference>
<protein>
    <submittedName>
        <fullName evidence="1">Uncharacterized protein</fullName>
    </submittedName>
</protein>
<organism evidence="1 2">
    <name type="scientific">Sphingobium phenoxybenzoativorans</name>
    <dbReference type="NCBI Taxonomy" id="1592790"/>
    <lineage>
        <taxon>Bacteria</taxon>
        <taxon>Pseudomonadati</taxon>
        <taxon>Pseudomonadota</taxon>
        <taxon>Alphaproteobacteria</taxon>
        <taxon>Sphingomonadales</taxon>
        <taxon>Sphingomonadaceae</taxon>
        <taxon>Sphingobium</taxon>
    </lineage>
</organism>
<accession>A0A975K7L7</accession>
<keyword evidence="2" id="KW-1185">Reference proteome</keyword>
<dbReference type="EMBL" id="CP073910">
    <property type="protein sequence ID" value="QUT05972.1"/>
    <property type="molecule type" value="Genomic_DNA"/>
</dbReference>
<evidence type="ECO:0000313" key="2">
    <source>
        <dbReference type="Proteomes" id="UP000681425"/>
    </source>
</evidence>
<reference evidence="1" key="1">
    <citation type="submission" date="2021-04" db="EMBL/GenBank/DDBJ databases">
        <title>Isolation of p-tert-butylphenol degrading bacteria Sphingobium phenoxybenzoativorans Tas13 from active sludge.</title>
        <authorList>
            <person name="Li Y."/>
        </authorList>
    </citation>
    <scope>NUCLEOTIDE SEQUENCE</scope>
    <source>
        <strain evidence="1">Tas13</strain>
    </source>
</reference>
<proteinExistence type="predicted"/>
<dbReference type="AlphaFoldDB" id="A0A975K7L7"/>
<name>A0A975K7L7_9SPHN</name>
<dbReference type="RefSeq" id="WP_212609448.1">
    <property type="nucleotide sequence ID" value="NZ_CP073910.1"/>
</dbReference>
<gene>
    <name evidence="1" type="ORF">KFK14_00195</name>
</gene>